<keyword evidence="6 10" id="KW-0067">ATP-binding</keyword>
<dbReference type="GO" id="GO:0005876">
    <property type="term" value="C:spindle microtubule"/>
    <property type="evidence" value="ECO:0007669"/>
    <property type="project" value="TreeGrafter"/>
</dbReference>
<evidence type="ECO:0000256" key="9">
    <source>
        <dbReference type="ARBA" id="ARBA00023212"/>
    </source>
</evidence>
<feature type="region of interest" description="Disordered" evidence="13">
    <location>
        <begin position="519"/>
        <end position="551"/>
    </location>
</feature>
<keyword evidence="9" id="KW-0206">Cytoskeleton</keyword>
<dbReference type="GO" id="GO:0051231">
    <property type="term" value="P:spindle elongation"/>
    <property type="evidence" value="ECO:0007669"/>
    <property type="project" value="TreeGrafter"/>
</dbReference>
<organism evidence="15 16">
    <name type="scientific">Albugo candida</name>
    <dbReference type="NCBI Taxonomy" id="65357"/>
    <lineage>
        <taxon>Eukaryota</taxon>
        <taxon>Sar</taxon>
        <taxon>Stramenopiles</taxon>
        <taxon>Oomycota</taxon>
        <taxon>Peronosporomycetes</taxon>
        <taxon>Albuginales</taxon>
        <taxon>Albuginaceae</taxon>
        <taxon>Albugo</taxon>
    </lineage>
</organism>
<dbReference type="InParanoid" id="A0A024GGL9"/>
<dbReference type="OrthoDB" id="123929at2759"/>
<feature type="region of interest" description="Disordered" evidence="13">
    <location>
        <begin position="32"/>
        <end position="76"/>
    </location>
</feature>
<comment type="similarity">
    <text evidence="10 11">Belongs to the TRAFAC class myosin-kinesin ATPase superfamily. Kinesin family.</text>
</comment>
<dbReference type="GO" id="GO:0008017">
    <property type="term" value="F:microtubule binding"/>
    <property type="evidence" value="ECO:0007669"/>
    <property type="project" value="InterPro"/>
</dbReference>
<evidence type="ECO:0000259" key="14">
    <source>
        <dbReference type="PROSITE" id="PS50067"/>
    </source>
</evidence>
<evidence type="ECO:0000256" key="13">
    <source>
        <dbReference type="SAM" id="MobiDB-lite"/>
    </source>
</evidence>
<keyword evidence="5 10" id="KW-0547">Nucleotide-binding</keyword>
<feature type="compositionally biased region" description="Basic and acidic residues" evidence="13">
    <location>
        <begin position="522"/>
        <end position="541"/>
    </location>
</feature>
<dbReference type="InterPro" id="IPR019821">
    <property type="entry name" value="Kinesin_motor_CS"/>
</dbReference>
<keyword evidence="7 12" id="KW-0175">Coiled coil</keyword>
<evidence type="ECO:0000256" key="7">
    <source>
        <dbReference type="ARBA" id="ARBA00023054"/>
    </source>
</evidence>
<dbReference type="GO" id="GO:0008574">
    <property type="term" value="F:plus-end-directed microtubule motor activity"/>
    <property type="evidence" value="ECO:0007669"/>
    <property type="project" value="TreeGrafter"/>
</dbReference>
<dbReference type="PANTHER" id="PTHR47970:SF29">
    <property type="entry name" value="KINESIN FAMILY MEMBER 20B"/>
    <property type="match status" value="1"/>
</dbReference>
<name>A0A024GGL9_9STRA</name>
<sequence>MTILPAYNVENVDEQVVILRENAKSLDNDHQVVRKDTEERRKLSLPSASTLNTLTDPAKEKSSGLRDRETIPIPPLSHSKSIQEAVMRKLSFSSTESIFSDESKVQVVIRIRPLCIPSANGNEIDTECYRLVSKTSLITSQAYRSTGTASAFEFTRIFAPSTAQPELFEDTTKPILKLAFQGQNGLIFAYGVTNSGKTYTITGTDENPGLLPRSLEFIFDQIKLRRRISTDSKLEYHVTASYLEVYNECVYDLLIPIPSRRKRRSLRLSDRDGKVHVQGLLEKRIHSFSEANDLLVMGKRNKQVAETNCNSDSSRGHCVFTITLHRNDSTLVKSKLWSKISIVDLAGSERGTKTGATGIRLQEATKINGSLMNLMNCFETLRWNQQHPSHLQKIVPFRQSKLTKLFQESFVGRDSGPLVMIVAVNPSIQEFDETLRTLKYSAVARELVRSKQNASPPKKLKLAYNLDGRLRKRCRVAPVRTVVSLPKADAIEERKENNTNLAQESVLRNASSEELAPIEAAKQLHPDSHDTRQPKRRKDAETQTTESFPFGMENLDLEECNRTLRKRIAELEAESLQLEVDIRQEVASEMAQQLRQFKEQFKNQFEKQHCADKKNSGTCADQAIECESLSDAVDSDGAKAPSSVFRLRNQLQECEEEMQRMQTRHKEELIESVRKSKHRKSLRLRRMLL</sequence>
<dbReference type="PROSITE" id="PS50067">
    <property type="entry name" value="KINESIN_MOTOR_2"/>
    <property type="match status" value="1"/>
</dbReference>
<dbReference type="PROSITE" id="PS00411">
    <property type="entry name" value="KINESIN_MOTOR_1"/>
    <property type="match status" value="1"/>
</dbReference>
<dbReference type="SMART" id="SM00129">
    <property type="entry name" value="KISc"/>
    <property type="match status" value="1"/>
</dbReference>
<keyword evidence="3" id="KW-0597">Phosphoprotein</keyword>
<feature type="binding site" evidence="10">
    <location>
        <begin position="191"/>
        <end position="198"/>
    </location>
    <ligand>
        <name>ATP</name>
        <dbReference type="ChEBI" id="CHEBI:30616"/>
    </ligand>
</feature>
<evidence type="ECO:0000256" key="10">
    <source>
        <dbReference type="PROSITE-ProRule" id="PRU00283"/>
    </source>
</evidence>
<dbReference type="SUPFAM" id="SSF52540">
    <property type="entry name" value="P-loop containing nucleoside triphosphate hydrolases"/>
    <property type="match status" value="1"/>
</dbReference>
<dbReference type="GO" id="GO:0005634">
    <property type="term" value="C:nucleus"/>
    <property type="evidence" value="ECO:0007669"/>
    <property type="project" value="TreeGrafter"/>
</dbReference>
<evidence type="ECO:0000256" key="4">
    <source>
        <dbReference type="ARBA" id="ARBA00022701"/>
    </source>
</evidence>
<dbReference type="GO" id="GO:0005524">
    <property type="term" value="F:ATP binding"/>
    <property type="evidence" value="ECO:0007669"/>
    <property type="project" value="UniProtKB-UniRule"/>
</dbReference>
<gene>
    <name evidence="15" type="ORF">BN9_067940</name>
</gene>
<evidence type="ECO:0000256" key="3">
    <source>
        <dbReference type="ARBA" id="ARBA00022553"/>
    </source>
</evidence>
<dbReference type="STRING" id="65357.A0A024GGL9"/>
<evidence type="ECO:0000256" key="12">
    <source>
        <dbReference type="SAM" id="Coils"/>
    </source>
</evidence>
<dbReference type="GO" id="GO:0090307">
    <property type="term" value="P:mitotic spindle assembly"/>
    <property type="evidence" value="ECO:0007669"/>
    <property type="project" value="TreeGrafter"/>
</dbReference>
<keyword evidence="16" id="KW-1185">Reference proteome</keyword>
<feature type="compositionally biased region" description="Basic and acidic residues" evidence="13">
    <location>
        <begin position="32"/>
        <end position="42"/>
    </location>
</feature>
<dbReference type="InterPro" id="IPR001752">
    <property type="entry name" value="Kinesin_motor_dom"/>
</dbReference>
<feature type="compositionally biased region" description="Polar residues" evidence="13">
    <location>
        <begin position="46"/>
        <end position="55"/>
    </location>
</feature>
<accession>A0A024GGL9</accession>
<dbReference type="Proteomes" id="UP000053237">
    <property type="component" value="Unassembled WGS sequence"/>
</dbReference>
<dbReference type="AlphaFoldDB" id="A0A024GGL9"/>
<dbReference type="Gene3D" id="3.40.850.10">
    <property type="entry name" value="Kinesin motor domain"/>
    <property type="match status" value="1"/>
</dbReference>
<feature type="coiled-coil region" evidence="12">
    <location>
        <begin position="554"/>
        <end position="581"/>
    </location>
</feature>
<comment type="subcellular location">
    <subcellularLocation>
        <location evidence="1">Cytoplasm</location>
        <location evidence="1">Cytoskeleton</location>
        <location evidence="1">Spindle</location>
    </subcellularLocation>
</comment>
<evidence type="ECO:0000256" key="5">
    <source>
        <dbReference type="ARBA" id="ARBA00022741"/>
    </source>
</evidence>
<evidence type="ECO:0000313" key="15">
    <source>
        <dbReference type="EMBL" id="CCI45884.1"/>
    </source>
</evidence>
<evidence type="ECO:0000256" key="8">
    <source>
        <dbReference type="ARBA" id="ARBA00023175"/>
    </source>
</evidence>
<feature type="coiled-coil region" evidence="12">
    <location>
        <begin position="644"/>
        <end position="671"/>
    </location>
</feature>
<dbReference type="CDD" id="cd00106">
    <property type="entry name" value="KISc"/>
    <property type="match status" value="1"/>
</dbReference>
<evidence type="ECO:0000256" key="11">
    <source>
        <dbReference type="RuleBase" id="RU000394"/>
    </source>
</evidence>
<feature type="compositionally biased region" description="Basic and acidic residues" evidence="13">
    <location>
        <begin position="57"/>
        <end position="70"/>
    </location>
</feature>
<dbReference type="InterPro" id="IPR027417">
    <property type="entry name" value="P-loop_NTPase"/>
</dbReference>
<evidence type="ECO:0000256" key="1">
    <source>
        <dbReference type="ARBA" id="ARBA00004186"/>
    </source>
</evidence>
<evidence type="ECO:0000313" key="16">
    <source>
        <dbReference type="Proteomes" id="UP000053237"/>
    </source>
</evidence>
<keyword evidence="2" id="KW-0963">Cytoplasm</keyword>
<comment type="caution">
    <text evidence="15">The sequence shown here is derived from an EMBL/GenBank/DDBJ whole genome shotgun (WGS) entry which is preliminary data.</text>
</comment>
<proteinExistence type="inferred from homology"/>
<dbReference type="GO" id="GO:0072686">
    <property type="term" value="C:mitotic spindle"/>
    <property type="evidence" value="ECO:0007669"/>
    <property type="project" value="TreeGrafter"/>
</dbReference>
<evidence type="ECO:0000256" key="6">
    <source>
        <dbReference type="ARBA" id="ARBA00022840"/>
    </source>
</evidence>
<dbReference type="GO" id="GO:0007018">
    <property type="term" value="P:microtubule-based movement"/>
    <property type="evidence" value="ECO:0007669"/>
    <property type="project" value="InterPro"/>
</dbReference>
<dbReference type="InterPro" id="IPR047149">
    <property type="entry name" value="KIF11-like"/>
</dbReference>
<keyword evidence="4 11" id="KW-0493">Microtubule</keyword>
<keyword evidence="8 10" id="KW-0505">Motor protein</keyword>
<reference evidence="15 16" key="1">
    <citation type="submission" date="2012-05" db="EMBL/GenBank/DDBJ databases">
        <title>Recombination and specialization in a pathogen metapopulation.</title>
        <authorList>
            <person name="Gardiner A."/>
            <person name="Kemen E."/>
            <person name="Schultz-Larsen T."/>
            <person name="MacLean D."/>
            <person name="Van Oosterhout C."/>
            <person name="Jones J.D.G."/>
        </authorList>
    </citation>
    <scope>NUCLEOTIDE SEQUENCE [LARGE SCALE GENOMIC DNA]</scope>
    <source>
        <strain evidence="15 16">Ac Nc2</strain>
    </source>
</reference>
<dbReference type="InterPro" id="IPR036961">
    <property type="entry name" value="Kinesin_motor_dom_sf"/>
</dbReference>
<dbReference type="PRINTS" id="PR00380">
    <property type="entry name" value="KINESINHEAVY"/>
</dbReference>
<protein>
    <recommendedName>
        <fullName evidence="11">Kinesin-like protein</fullName>
    </recommendedName>
</protein>
<dbReference type="EMBL" id="CAIX01000110">
    <property type="protein sequence ID" value="CCI45884.1"/>
    <property type="molecule type" value="Genomic_DNA"/>
</dbReference>
<feature type="domain" description="Kinesin motor" evidence="14">
    <location>
        <begin position="104"/>
        <end position="447"/>
    </location>
</feature>
<evidence type="ECO:0000256" key="2">
    <source>
        <dbReference type="ARBA" id="ARBA00022490"/>
    </source>
</evidence>
<dbReference type="PANTHER" id="PTHR47970">
    <property type="entry name" value="KINESIN-LIKE PROTEIN KIF11"/>
    <property type="match status" value="1"/>
</dbReference>
<dbReference type="Pfam" id="PF00225">
    <property type="entry name" value="Kinesin"/>
    <property type="match status" value="1"/>
</dbReference>